<dbReference type="InterPro" id="IPR018764">
    <property type="entry name" value="RskA_C"/>
</dbReference>
<dbReference type="InterPro" id="IPR027383">
    <property type="entry name" value="Znf_put"/>
</dbReference>
<accession>A0A7Y4L6V5</accession>
<evidence type="ECO:0000256" key="4">
    <source>
        <dbReference type="ARBA" id="ARBA00022692"/>
    </source>
</evidence>
<evidence type="ECO:0000313" key="16">
    <source>
        <dbReference type="Proteomes" id="UP000553957"/>
    </source>
</evidence>
<dbReference type="GO" id="GO:0006417">
    <property type="term" value="P:regulation of translation"/>
    <property type="evidence" value="ECO:0007669"/>
    <property type="project" value="TreeGrafter"/>
</dbReference>
<dbReference type="Gene3D" id="1.10.10.1320">
    <property type="entry name" value="Anti-sigma factor, zinc-finger domain"/>
    <property type="match status" value="1"/>
</dbReference>
<dbReference type="EMBL" id="JACHKF010000001">
    <property type="protein sequence ID" value="MBB6566672.1"/>
    <property type="molecule type" value="Genomic_DNA"/>
</dbReference>
<dbReference type="EMBL" id="JABJRC010000013">
    <property type="protein sequence ID" value="NOL45464.1"/>
    <property type="molecule type" value="Genomic_DNA"/>
</dbReference>
<name>A0A7Y4L6V5_9ACTN</name>
<evidence type="ECO:0000256" key="5">
    <source>
        <dbReference type="ARBA" id="ARBA00022989"/>
    </source>
</evidence>
<comment type="subcellular location">
    <subcellularLocation>
        <location evidence="2">Cell membrane</location>
    </subcellularLocation>
    <subcellularLocation>
        <location evidence="1">Membrane</location>
        <topology evidence="1">Single-pass membrane protein</topology>
    </subcellularLocation>
</comment>
<dbReference type="InterPro" id="IPR051474">
    <property type="entry name" value="Anti-sigma-K/W_factor"/>
</dbReference>
<keyword evidence="5" id="KW-1133">Transmembrane helix</keyword>
<sequence>MPPDVHTLTGPYVLDALPDPERGDFEQHLAYCESCTIEVTELREAAVKLATQVAQPPRAALKSAVMASLNDVRQLPPLIPDADSADDSTVIAPKRGFGRRGMLALAAAALAVATSGGIAIDQYRENSASRQQNLQIAAVLTQPDATTKHASVTGGGAATVVSSTSKDSAVVLLSGLPRLGPDRTYQMWMIDGSKTAHSVGLTDGSPERTTVISGVADKIAFGLTVEPAGGSTRPTEPVAALIPMA</sequence>
<evidence type="ECO:0000256" key="8">
    <source>
        <dbReference type="ARBA" id="ARBA00023163"/>
    </source>
</evidence>
<feature type="domain" description="Putative zinc-finger" evidence="12">
    <location>
        <begin position="5"/>
        <end position="35"/>
    </location>
</feature>
<organism evidence="14 15">
    <name type="scientific">Kribbella sandramycini</name>
    <dbReference type="NCBI Taxonomy" id="60450"/>
    <lineage>
        <taxon>Bacteria</taxon>
        <taxon>Bacillati</taxon>
        <taxon>Actinomycetota</taxon>
        <taxon>Actinomycetes</taxon>
        <taxon>Propionibacteriales</taxon>
        <taxon>Kribbellaceae</taxon>
        <taxon>Kribbella</taxon>
    </lineage>
</organism>
<dbReference type="Proteomes" id="UP000534306">
    <property type="component" value="Unassembled WGS sequence"/>
</dbReference>
<gene>
    <name evidence="13" type="ORF">HNR71_002309</name>
    <name evidence="14" type="ORF">HPO96_34965</name>
</gene>
<comment type="caution">
    <text evidence="14">The sequence shown here is derived from an EMBL/GenBank/DDBJ whole genome shotgun (WGS) entry which is preliminary data.</text>
</comment>
<keyword evidence="4" id="KW-0812">Transmembrane</keyword>
<evidence type="ECO:0000313" key="13">
    <source>
        <dbReference type="EMBL" id="MBB6566672.1"/>
    </source>
</evidence>
<dbReference type="AlphaFoldDB" id="A0A7Y4L6V5"/>
<evidence type="ECO:0000256" key="6">
    <source>
        <dbReference type="ARBA" id="ARBA00023015"/>
    </source>
</evidence>
<evidence type="ECO:0000256" key="2">
    <source>
        <dbReference type="ARBA" id="ARBA00004236"/>
    </source>
</evidence>
<dbReference type="PANTHER" id="PTHR37461:SF1">
    <property type="entry name" value="ANTI-SIGMA-K FACTOR RSKA"/>
    <property type="match status" value="1"/>
</dbReference>
<dbReference type="InterPro" id="IPR041916">
    <property type="entry name" value="Anti_sigma_zinc_sf"/>
</dbReference>
<dbReference type="Pfam" id="PF13490">
    <property type="entry name" value="zf-HC2"/>
    <property type="match status" value="1"/>
</dbReference>
<keyword evidence="15" id="KW-1185">Reference proteome</keyword>
<dbReference type="GO" id="GO:0005886">
    <property type="term" value="C:plasma membrane"/>
    <property type="evidence" value="ECO:0007669"/>
    <property type="project" value="UniProtKB-SubCell"/>
</dbReference>
<proteinExistence type="predicted"/>
<evidence type="ECO:0000259" key="11">
    <source>
        <dbReference type="Pfam" id="PF10099"/>
    </source>
</evidence>
<evidence type="ECO:0000256" key="10">
    <source>
        <dbReference type="ARBA" id="ARBA00030803"/>
    </source>
</evidence>
<evidence type="ECO:0000256" key="9">
    <source>
        <dbReference type="ARBA" id="ARBA00029829"/>
    </source>
</evidence>
<evidence type="ECO:0000256" key="3">
    <source>
        <dbReference type="ARBA" id="ARBA00022475"/>
    </source>
</evidence>
<evidence type="ECO:0000256" key="7">
    <source>
        <dbReference type="ARBA" id="ARBA00023136"/>
    </source>
</evidence>
<feature type="domain" description="Anti-sigma K factor RskA C-terminal" evidence="11">
    <location>
        <begin position="103"/>
        <end position="237"/>
    </location>
</feature>
<dbReference type="PANTHER" id="PTHR37461">
    <property type="entry name" value="ANTI-SIGMA-K FACTOR RSKA"/>
    <property type="match status" value="1"/>
</dbReference>
<keyword evidence="6" id="KW-0805">Transcription regulation</keyword>
<reference evidence="14 15" key="1">
    <citation type="submission" date="2020-05" db="EMBL/GenBank/DDBJ databases">
        <title>Genome sequence of Kribbella sandramycini ATCC 39419.</title>
        <authorList>
            <person name="Maclea K.S."/>
            <person name="Fair J.L."/>
        </authorList>
    </citation>
    <scope>NUCLEOTIDE SEQUENCE [LARGE SCALE GENOMIC DNA]</scope>
    <source>
        <strain evidence="14 15">ATCC 39419</strain>
    </source>
</reference>
<reference evidence="13 16" key="2">
    <citation type="submission" date="2020-08" db="EMBL/GenBank/DDBJ databases">
        <title>Sequencing the genomes of 1000 actinobacteria strains.</title>
        <authorList>
            <person name="Klenk H.-P."/>
        </authorList>
    </citation>
    <scope>NUCLEOTIDE SEQUENCE [LARGE SCALE GENOMIC DNA]</scope>
    <source>
        <strain evidence="13 16">DSM 15626</strain>
    </source>
</reference>
<evidence type="ECO:0000313" key="15">
    <source>
        <dbReference type="Proteomes" id="UP000534306"/>
    </source>
</evidence>
<evidence type="ECO:0000259" key="12">
    <source>
        <dbReference type="Pfam" id="PF13490"/>
    </source>
</evidence>
<evidence type="ECO:0000313" key="14">
    <source>
        <dbReference type="EMBL" id="NOL45464.1"/>
    </source>
</evidence>
<dbReference type="Proteomes" id="UP000553957">
    <property type="component" value="Unassembled WGS sequence"/>
</dbReference>
<keyword evidence="8" id="KW-0804">Transcription</keyword>
<keyword evidence="7" id="KW-0472">Membrane</keyword>
<protein>
    <recommendedName>
        <fullName evidence="10">Regulator of SigK</fullName>
    </recommendedName>
    <alternativeName>
        <fullName evidence="9">Sigma-K anti-sigma factor RskA</fullName>
    </alternativeName>
</protein>
<dbReference type="GO" id="GO:0016989">
    <property type="term" value="F:sigma factor antagonist activity"/>
    <property type="evidence" value="ECO:0007669"/>
    <property type="project" value="TreeGrafter"/>
</dbReference>
<dbReference type="RefSeq" id="WP_171678763.1">
    <property type="nucleotide sequence ID" value="NZ_BAAAGT010000004.1"/>
</dbReference>
<evidence type="ECO:0000256" key="1">
    <source>
        <dbReference type="ARBA" id="ARBA00004167"/>
    </source>
</evidence>
<dbReference type="Pfam" id="PF10099">
    <property type="entry name" value="RskA_C"/>
    <property type="match status" value="1"/>
</dbReference>
<keyword evidence="3" id="KW-1003">Cell membrane</keyword>